<reference evidence="3 4" key="1">
    <citation type="submission" date="2018-08" db="EMBL/GenBank/DDBJ databases">
        <title>A genome reference for cultivated species of the human gut microbiota.</title>
        <authorList>
            <person name="Zou Y."/>
            <person name="Xue W."/>
            <person name="Luo G."/>
        </authorList>
    </citation>
    <scope>NUCLEOTIDE SEQUENCE [LARGE SCALE GENOMIC DNA]</scope>
    <source>
        <strain evidence="3 4">AF15-25</strain>
    </source>
</reference>
<sequence length="118" mass="12595">MKKFMFAAIAAMVMVSVSNVFASSRMVGNAEVAPVDTVAQEAPSDTTEVGTPIQPQATTEDSTQQETPAETTTDTPVATEENTQAEQPATVQETPQENSQEETTQQQATETEQQANAE</sequence>
<evidence type="ECO:0000256" key="1">
    <source>
        <dbReference type="SAM" id="MobiDB-lite"/>
    </source>
</evidence>
<dbReference type="Proteomes" id="UP000285236">
    <property type="component" value="Unassembled WGS sequence"/>
</dbReference>
<evidence type="ECO:0000313" key="4">
    <source>
        <dbReference type="Proteomes" id="UP000285236"/>
    </source>
</evidence>
<feature type="compositionally biased region" description="Polar residues" evidence="1">
    <location>
        <begin position="43"/>
        <end position="91"/>
    </location>
</feature>
<accession>A0AA92TPR0</accession>
<proteinExistence type="predicted"/>
<organism evidence="3 4">
    <name type="scientific">Segatella copri</name>
    <dbReference type="NCBI Taxonomy" id="165179"/>
    <lineage>
        <taxon>Bacteria</taxon>
        <taxon>Pseudomonadati</taxon>
        <taxon>Bacteroidota</taxon>
        <taxon>Bacteroidia</taxon>
        <taxon>Bacteroidales</taxon>
        <taxon>Prevotellaceae</taxon>
        <taxon>Segatella</taxon>
    </lineage>
</organism>
<keyword evidence="2" id="KW-0732">Signal</keyword>
<name>A0AA92TPR0_9BACT</name>
<feature type="signal peptide" evidence="2">
    <location>
        <begin position="1"/>
        <end position="22"/>
    </location>
</feature>
<dbReference type="RefSeq" id="WP_118081493.1">
    <property type="nucleotide sequence ID" value="NZ_QRYP01000045.1"/>
</dbReference>
<comment type="caution">
    <text evidence="3">The sequence shown here is derived from an EMBL/GenBank/DDBJ whole genome shotgun (WGS) entry which is preliminary data.</text>
</comment>
<evidence type="ECO:0000313" key="3">
    <source>
        <dbReference type="EMBL" id="RGU92256.1"/>
    </source>
</evidence>
<gene>
    <name evidence="3" type="ORF">DWW35_12960</name>
</gene>
<feature type="chain" id="PRO_5041736180" evidence="2">
    <location>
        <begin position="23"/>
        <end position="118"/>
    </location>
</feature>
<dbReference type="AlphaFoldDB" id="A0AA92TPR0"/>
<feature type="compositionally biased region" description="Low complexity" evidence="1">
    <location>
        <begin position="92"/>
        <end position="118"/>
    </location>
</feature>
<feature type="region of interest" description="Disordered" evidence="1">
    <location>
        <begin position="37"/>
        <end position="118"/>
    </location>
</feature>
<evidence type="ECO:0000256" key="2">
    <source>
        <dbReference type="SAM" id="SignalP"/>
    </source>
</evidence>
<protein>
    <submittedName>
        <fullName evidence="3">Uncharacterized protein</fullName>
    </submittedName>
</protein>
<dbReference type="EMBL" id="QRYP01000045">
    <property type="protein sequence ID" value="RGU92256.1"/>
    <property type="molecule type" value="Genomic_DNA"/>
</dbReference>